<dbReference type="Pfam" id="PF00248">
    <property type="entry name" value="Aldo_ket_red"/>
    <property type="match status" value="1"/>
</dbReference>
<feature type="domain" description="NADP-dependent oxidoreductase" evidence="1">
    <location>
        <begin position="3"/>
        <end position="87"/>
    </location>
</feature>
<dbReference type="SUPFAM" id="SSF51430">
    <property type="entry name" value="NAD(P)-linked oxidoreductase"/>
    <property type="match status" value="1"/>
</dbReference>
<dbReference type="Gene3D" id="3.20.20.100">
    <property type="entry name" value="NADP-dependent oxidoreductase domain"/>
    <property type="match status" value="1"/>
</dbReference>
<reference evidence="2" key="1">
    <citation type="submission" date="2017-08" db="EMBL/GenBank/DDBJ databases">
        <title>Haloferax marisrubri sp. nov., isolated from the Discovery deep brine-seawater interface in the Red Sea.</title>
        <authorList>
            <person name="Zhang G."/>
            <person name="Stingl U."/>
        </authorList>
    </citation>
    <scope>NUCLEOTIDE SEQUENCE [LARGE SCALE GENOMIC DNA]</scope>
    <source>
        <strain evidence="2">SB3</strain>
    </source>
</reference>
<gene>
    <name evidence="2" type="ORF">AUR65_016655</name>
</gene>
<dbReference type="Proteomes" id="UP000053621">
    <property type="component" value="Unassembled WGS sequence"/>
</dbReference>
<organism evidence="2 3">
    <name type="scientific">Haloferax marisrubri</name>
    <dbReference type="NCBI Taxonomy" id="1544719"/>
    <lineage>
        <taxon>Archaea</taxon>
        <taxon>Methanobacteriati</taxon>
        <taxon>Methanobacteriota</taxon>
        <taxon>Stenosarchaea group</taxon>
        <taxon>Halobacteria</taxon>
        <taxon>Halobacteriales</taxon>
        <taxon>Haloferacaceae</taxon>
        <taxon>Haloferax</taxon>
    </lineage>
</organism>
<protein>
    <recommendedName>
        <fullName evidence="1">NADP-dependent oxidoreductase domain-containing protein</fullName>
    </recommendedName>
</protein>
<accession>A0A2P4NME5</accession>
<proteinExistence type="predicted"/>
<name>A0A2P4NME5_9EURY</name>
<dbReference type="InterPro" id="IPR036812">
    <property type="entry name" value="NAD(P)_OxRdtase_dom_sf"/>
</dbReference>
<dbReference type="PANTHER" id="PTHR43638:SF3">
    <property type="entry name" value="ALDEHYDE REDUCTASE"/>
    <property type="match status" value="1"/>
</dbReference>
<comment type="caution">
    <text evidence="2">The sequence shown here is derived from an EMBL/GenBank/DDBJ whole genome shotgun (WGS) entry which is preliminary data.</text>
</comment>
<sequence>MSVATKVRPSNLSYDRVLENTKESLAALGIETVDLLSVHYPLKACDVEETMVASTELYERVLIDYVGLNNYSVPMPDKAMDASRVRPSGRDASALAATTLPRTRPVTRLLAGHVSAYRRGRRDDGADARRYLREVRRDADAVSLAWLSSKDRIAAIPKATGDHVAEK</sequence>
<evidence type="ECO:0000313" key="3">
    <source>
        <dbReference type="Proteomes" id="UP000053621"/>
    </source>
</evidence>
<keyword evidence="3" id="KW-1185">Reference proteome</keyword>
<evidence type="ECO:0000259" key="1">
    <source>
        <dbReference type="Pfam" id="PF00248"/>
    </source>
</evidence>
<evidence type="ECO:0000313" key="2">
    <source>
        <dbReference type="EMBL" id="POG54271.1"/>
    </source>
</evidence>
<dbReference type="OrthoDB" id="275427at2157"/>
<dbReference type="InterPro" id="IPR023210">
    <property type="entry name" value="NADP_OxRdtase_dom"/>
</dbReference>
<dbReference type="EMBL" id="LOPW02000018">
    <property type="protein sequence ID" value="POG54271.1"/>
    <property type="molecule type" value="Genomic_DNA"/>
</dbReference>
<dbReference type="PANTHER" id="PTHR43638">
    <property type="entry name" value="OXIDOREDUCTASE, ALDO/KETO REDUCTASE FAMILY PROTEIN"/>
    <property type="match status" value="1"/>
</dbReference>
<dbReference type="AlphaFoldDB" id="A0A2P4NME5"/>
<dbReference type="RefSeq" id="WP_084816506.1">
    <property type="nucleotide sequence ID" value="NZ_LOPW02000018.1"/>
</dbReference>